<evidence type="ECO:0000313" key="2">
    <source>
        <dbReference type="EMBL" id="KFM60964.1"/>
    </source>
</evidence>
<gene>
    <name evidence="2" type="ORF">X975_17284</name>
</gene>
<name>A0A087T775_STEMI</name>
<evidence type="ECO:0000313" key="3">
    <source>
        <dbReference type="Proteomes" id="UP000054359"/>
    </source>
</evidence>
<dbReference type="Proteomes" id="UP000054359">
    <property type="component" value="Unassembled WGS sequence"/>
</dbReference>
<feature type="non-terminal residue" evidence="2">
    <location>
        <position position="41"/>
    </location>
</feature>
<dbReference type="EMBL" id="KK113756">
    <property type="protein sequence ID" value="KFM60964.1"/>
    <property type="molecule type" value="Genomic_DNA"/>
</dbReference>
<accession>A0A087T775</accession>
<proteinExistence type="predicted"/>
<sequence length="41" mass="4613">MLSPGFKPRTSGIPAQRSNHYTTKTCKEERSAFQLSQIVNC</sequence>
<feature type="region of interest" description="Disordered" evidence="1">
    <location>
        <begin position="1"/>
        <end position="23"/>
    </location>
</feature>
<organism evidence="2 3">
    <name type="scientific">Stegodyphus mimosarum</name>
    <name type="common">African social velvet spider</name>
    <dbReference type="NCBI Taxonomy" id="407821"/>
    <lineage>
        <taxon>Eukaryota</taxon>
        <taxon>Metazoa</taxon>
        <taxon>Ecdysozoa</taxon>
        <taxon>Arthropoda</taxon>
        <taxon>Chelicerata</taxon>
        <taxon>Arachnida</taxon>
        <taxon>Araneae</taxon>
        <taxon>Araneomorphae</taxon>
        <taxon>Entelegynae</taxon>
        <taxon>Eresoidea</taxon>
        <taxon>Eresidae</taxon>
        <taxon>Stegodyphus</taxon>
    </lineage>
</organism>
<evidence type="ECO:0000256" key="1">
    <source>
        <dbReference type="SAM" id="MobiDB-lite"/>
    </source>
</evidence>
<reference evidence="2 3" key="1">
    <citation type="submission" date="2013-11" db="EMBL/GenBank/DDBJ databases">
        <title>Genome sequencing of Stegodyphus mimosarum.</title>
        <authorList>
            <person name="Bechsgaard J."/>
        </authorList>
    </citation>
    <scope>NUCLEOTIDE SEQUENCE [LARGE SCALE GENOMIC DNA]</scope>
</reference>
<dbReference type="AlphaFoldDB" id="A0A087T775"/>
<protein>
    <submittedName>
        <fullName evidence="2">Uncharacterized protein</fullName>
    </submittedName>
</protein>
<keyword evidence="3" id="KW-1185">Reference proteome</keyword>